<name>A0A0D1EFG7_9RHOB</name>
<dbReference type="Proteomes" id="UP000032232">
    <property type="component" value="Unassembled WGS sequence"/>
</dbReference>
<comment type="caution">
    <text evidence="1">The sequence shown here is derived from an EMBL/GenBank/DDBJ whole genome shotgun (WGS) entry which is preliminary data.</text>
</comment>
<organism evidence="1 2">
    <name type="scientific">Jannaschia aquimarina</name>
    <dbReference type="NCBI Taxonomy" id="935700"/>
    <lineage>
        <taxon>Bacteria</taxon>
        <taxon>Pseudomonadati</taxon>
        <taxon>Pseudomonadota</taxon>
        <taxon>Alphaproteobacteria</taxon>
        <taxon>Rhodobacterales</taxon>
        <taxon>Roseobacteraceae</taxon>
        <taxon>Jannaschia</taxon>
    </lineage>
</organism>
<dbReference type="AlphaFoldDB" id="A0A0D1EFG7"/>
<dbReference type="PATRIC" id="fig|935700.4.peg.3692"/>
<dbReference type="RefSeq" id="WP_043920344.1">
    <property type="nucleotide sequence ID" value="NZ_FZPF01000013.1"/>
</dbReference>
<reference evidence="1 2" key="1">
    <citation type="submission" date="2015-02" db="EMBL/GenBank/DDBJ databases">
        <title>Genome Sequence of Jannaschia aquimarina DSM28248, a member of the Roseobacter clade.</title>
        <authorList>
            <person name="Voget S."/>
            <person name="Daniel R."/>
        </authorList>
    </citation>
    <scope>NUCLEOTIDE SEQUENCE [LARGE SCALE GENOMIC DNA]</scope>
    <source>
        <strain evidence="1 2">GSW-M26</strain>
    </source>
</reference>
<dbReference type="STRING" id="935700.jaqu_35820"/>
<proteinExistence type="predicted"/>
<sequence>MQHLRFSVPKSDRMRRRILAALVTEAEQYARDLALEPIAPGSPKPMEAAARIEGWQARLGQFQRAADNAVARARSFAGLSRGARQDMDRLRTRLHQRDEVEAYYARLMVAVAAIHEALNGPDEILDGMKEMIERLLKEDAPYPGRETLEEVIVQQAPDTPFVPNGQPGAVGGTPLDVVVLAMGFCALVIHKLRSKT</sequence>
<accession>A0A0D1EFG7</accession>
<evidence type="ECO:0000313" key="2">
    <source>
        <dbReference type="Proteomes" id="UP000032232"/>
    </source>
</evidence>
<gene>
    <name evidence="1" type="ORF">jaqu_35820</name>
</gene>
<dbReference type="EMBL" id="JYFE01000068">
    <property type="protein sequence ID" value="KIT14640.1"/>
    <property type="molecule type" value="Genomic_DNA"/>
</dbReference>
<evidence type="ECO:0000313" key="1">
    <source>
        <dbReference type="EMBL" id="KIT14640.1"/>
    </source>
</evidence>
<keyword evidence="2" id="KW-1185">Reference proteome</keyword>
<protein>
    <submittedName>
        <fullName evidence="1">Uncharacterized protein</fullName>
    </submittedName>
</protein>